<evidence type="ECO:0000256" key="3">
    <source>
        <dbReference type="SAM" id="SignalP"/>
    </source>
</evidence>
<keyword evidence="5" id="KW-1185">Reference proteome</keyword>
<gene>
    <name evidence="4" type="ORF">AKO1_008612</name>
</gene>
<sequence>MIKFVVLLALTCAACALNVPAFFWSGKDYLGDKYAHVASEQHLVNIAETQINKKPKVFVAFMHKNLPSDEFLKYSGAYSENSSDNSFANLKKNVQEESKTSMVFPKCRSHPTNTLSESLSEKENVNVVNDVNEFIKTLDTMKASEEEQIFLINFEEANSAQQYAEMDRMMNEITSKLRTISNDDFIAMLSSEVPASSRRTLLRYEDDEEEVLDYDVLFDNNLLNVNQATPSQTPAPTPNTTHPPHVTPKSDYANPSYITGSIFGGVLVGALLIFILFVALAGLVNIGVAPRMTDLDVYGEDQNKKYQ</sequence>
<dbReference type="Proteomes" id="UP001431209">
    <property type="component" value="Unassembled WGS sequence"/>
</dbReference>
<keyword evidence="2" id="KW-0812">Transmembrane</keyword>
<protein>
    <submittedName>
        <fullName evidence="4">V-type proton ATPase subunit S1</fullName>
    </submittedName>
</protein>
<dbReference type="PANTHER" id="PTHR12471:SF7">
    <property type="entry name" value="V-TYPE PROTON ATPASE SUBUNIT S1"/>
    <property type="match status" value="1"/>
</dbReference>
<dbReference type="GO" id="GO:0033176">
    <property type="term" value="C:proton-transporting V-type ATPase complex"/>
    <property type="evidence" value="ECO:0007669"/>
    <property type="project" value="TreeGrafter"/>
</dbReference>
<dbReference type="EMBL" id="JAOPGA020000370">
    <property type="protein sequence ID" value="KAL0478374.1"/>
    <property type="molecule type" value="Genomic_DNA"/>
</dbReference>
<keyword evidence="2" id="KW-1133">Transmembrane helix</keyword>
<dbReference type="InterPro" id="IPR008388">
    <property type="entry name" value="Ac45_acc_su"/>
</dbReference>
<keyword evidence="3" id="KW-0732">Signal</keyword>
<proteinExistence type="predicted"/>
<feature type="signal peptide" evidence="3">
    <location>
        <begin position="1"/>
        <end position="16"/>
    </location>
</feature>
<dbReference type="GO" id="GO:0030641">
    <property type="term" value="P:regulation of cellular pH"/>
    <property type="evidence" value="ECO:0007669"/>
    <property type="project" value="TreeGrafter"/>
</dbReference>
<dbReference type="GO" id="GO:0001671">
    <property type="term" value="F:ATPase activator activity"/>
    <property type="evidence" value="ECO:0007669"/>
    <property type="project" value="TreeGrafter"/>
</dbReference>
<dbReference type="AlphaFoldDB" id="A0AAW2YMV1"/>
<evidence type="ECO:0000256" key="1">
    <source>
        <dbReference type="SAM" id="MobiDB-lite"/>
    </source>
</evidence>
<feature type="region of interest" description="Disordered" evidence="1">
    <location>
        <begin position="227"/>
        <end position="248"/>
    </location>
</feature>
<evidence type="ECO:0000313" key="5">
    <source>
        <dbReference type="Proteomes" id="UP001431209"/>
    </source>
</evidence>
<evidence type="ECO:0000256" key="2">
    <source>
        <dbReference type="SAM" id="Phobius"/>
    </source>
</evidence>
<feature type="chain" id="PRO_5043677328" evidence="3">
    <location>
        <begin position="17"/>
        <end position="307"/>
    </location>
</feature>
<accession>A0AAW2YMV1</accession>
<feature type="transmembrane region" description="Helical" evidence="2">
    <location>
        <begin position="262"/>
        <end position="284"/>
    </location>
</feature>
<keyword evidence="2" id="KW-0472">Membrane</keyword>
<name>A0AAW2YMV1_9EUKA</name>
<feature type="compositionally biased region" description="Low complexity" evidence="1">
    <location>
        <begin position="227"/>
        <end position="244"/>
    </location>
</feature>
<comment type="caution">
    <text evidence="4">The sequence shown here is derived from an EMBL/GenBank/DDBJ whole genome shotgun (WGS) entry which is preliminary data.</text>
</comment>
<organism evidence="4 5">
    <name type="scientific">Acrasis kona</name>
    <dbReference type="NCBI Taxonomy" id="1008807"/>
    <lineage>
        <taxon>Eukaryota</taxon>
        <taxon>Discoba</taxon>
        <taxon>Heterolobosea</taxon>
        <taxon>Tetramitia</taxon>
        <taxon>Eutetramitia</taxon>
        <taxon>Acrasidae</taxon>
        <taxon>Acrasis</taxon>
    </lineage>
</organism>
<reference evidence="4 5" key="1">
    <citation type="submission" date="2024-03" db="EMBL/GenBank/DDBJ databases">
        <title>The Acrasis kona genome and developmental transcriptomes reveal deep origins of eukaryotic multicellular pathways.</title>
        <authorList>
            <person name="Sheikh S."/>
            <person name="Fu C.-J."/>
            <person name="Brown M.W."/>
            <person name="Baldauf S.L."/>
        </authorList>
    </citation>
    <scope>NUCLEOTIDE SEQUENCE [LARGE SCALE GENOMIC DNA]</scope>
    <source>
        <strain evidence="4 5">ATCC MYA-3509</strain>
    </source>
</reference>
<evidence type="ECO:0000313" key="4">
    <source>
        <dbReference type="EMBL" id="KAL0478374.1"/>
    </source>
</evidence>
<dbReference type="PANTHER" id="PTHR12471">
    <property type="entry name" value="VACUOLAR ATP SYNTHASE SUBUNIT S1"/>
    <property type="match status" value="1"/>
</dbReference>